<dbReference type="GO" id="GO:0005634">
    <property type="term" value="C:nucleus"/>
    <property type="evidence" value="ECO:0007669"/>
    <property type="project" value="UniProtKB-SubCell"/>
</dbReference>
<dbReference type="InterPro" id="IPR015943">
    <property type="entry name" value="WD40/YVTN_repeat-like_dom_sf"/>
</dbReference>
<evidence type="ECO:0000256" key="11">
    <source>
        <dbReference type="SAM" id="MobiDB-lite"/>
    </source>
</evidence>
<feature type="region of interest" description="Disordered" evidence="11">
    <location>
        <begin position="438"/>
        <end position="499"/>
    </location>
</feature>
<dbReference type="SMART" id="SM00320">
    <property type="entry name" value="WD40"/>
    <property type="match status" value="6"/>
</dbReference>
<dbReference type="Gene3D" id="2.130.10.10">
    <property type="entry name" value="YVTN repeat-like/Quinoprotein amine dehydrogenase"/>
    <property type="match status" value="1"/>
</dbReference>
<feature type="compositionally biased region" description="Low complexity" evidence="11">
    <location>
        <begin position="22"/>
        <end position="38"/>
    </location>
</feature>
<gene>
    <name evidence="12" type="ORF">BEMITA_LOCUS464</name>
</gene>
<evidence type="ECO:0000256" key="3">
    <source>
        <dbReference type="ARBA" id="ARBA00022574"/>
    </source>
</evidence>
<dbReference type="Pfam" id="PF00400">
    <property type="entry name" value="WD40"/>
    <property type="match status" value="1"/>
</dbReference>
<reference evidence="12" key="1">
    <citation type="submission" date="2021-12" db="EMBL/GenBank/DDBJ databases">
        <authorList>
            <person name="King R."/>
        </authorList>
    </citation>
    <scope>NUCLEOTIDE SEQUENCE</scope>
</reference>
<feature type="region of interest" description="Disordered" evidence="11">
    <location>
        <begin position="1"/>
        <end position="53"/>
    </location>
</feature>
<dbReference type="Proteomes" id="UP001152759">
    <property type="component" value="Chromosome 1"/>
</dbReference>
<comment type="similarity">
    <text evidence="2">Belongs to the WD repeat DDB2/WDR76 family.</text>
</comment>
<dbReference type="PANTHER" id="PTHR15169:SF0">
    <property type="entry name" value="DNA DAMAGE-BINDING PROTEIN 2"/>
    <property type="match status" value="1"/>
</dbReference>
<dbReference type="GO" id="GO:0006281">
    <property type="term" value="P:DNA repair"/>
    <property type="evidence" value="ECO:0007669"/>
    <property type="project" value="UniProtKB-KW"/>
</dbReference>
<keyword evidence="13" id="KW-1185">Reference proteome</keyword>
<dbReference type="InterPro" id="IPR001680">
    <property type="entry name" value="WD40_rpt"/>
</dbReference>
<dbReference type="GO" id="GO:0080008">
    <property type="term" value="C:Cul4-RING E3 ubiquitin ligase complex"/>
    <property type="evidence" value="ECO:0007669"/>
    <property type="project" value="InterPro"/>
</dbReference>
<dbReference type="SUPFAM" id="SSF50978">
    <property type="entry name" value="WD40 repeat-like"/>
    <property type="match status" value="1"/>
</dbReference>
<dbReference type="PANTHER" id="PTHR15169">
    <property type="entry name" value="DAMAGE-SPECIFIC DNA BINDING PROTEIN 2"/>
    <property type="match status" value="1"/>
</dbReference>
<organism evidence="12 13">
    <name type="scientific">Bemisia tabaci</name>
    <name type="common">Sweetpotato whitefly</name>
    <name type="synonym">Aleurodes tabaci</name>
    <dbReference type="NCBI Taxonomy" id="7038"/>
    <lineage>
        <taxon>Eukaryota</taxon>
        <taxon>Metazoa</taxon>
        <taxon>Ecdysozoa</taxon>
        <taxon>Arthropoda</taxon>
        <taxon>Hexapoda</taxon>
        <taxon>Insecta</taxon>
        <taxon>Pterygota</taxon>
        <taxon>Neoptera</taxon>
        <taxon>Paraneoptera</taxon>
        <taxon>Hemiptera</taxon>
        <taxon>Sternorrhyncha</taxon>
        <taxon>Aleyrodoidea</taxon>
        <taxon>Aleyrodidae</taxon>
        <taxon>Aleyrodinae</taxon>
        <taxon>Bemisia</taxon>
    </lineage>
</organism>
<sequence length="499" mass="55925">MGKPAKAAGSSDKSRTRGQPAKSSSSSRKTSSRSSSSTSKERSSKSVLETKTEPEEIKFPKKTYNESFSNIVLYLNQYEKGHISPTNLKRMHQLAVIKDAKTLQVVQLNTIFERRITSLTWHPTLTNILGLASKGGGLMLVNVSQDNWDVIQQYPGIGPGGSILALKFHPTINEVFFTASLDGTVCSRNFKTNECIQYLSTGSYDHWFTSFDLSEETGVMIAGDTKGVISLLSKDGAKVKEAKIHQKSKVNHIEFCPRKSWLFVTASLDRSVKLWDLRQFSENAKPLFTFPHLKPVNSAYFSRTNANYLLTTDQHSELRVFQAPNWDLVNIITHPHRQFQHITPIKATWHPLEDIVVCGRYPDPNLSGHTPGELSTVDFMCPTTGHMLYQLHHPPFTGLLSLNQFNNNASLLATGSGSKAIIWAPKGKQVSAVGKENINKKRKKRNEDEDEEEEEDKEGTSKYFDVQQPSTSHKIRDQEGVNRRCSKTDGKKKARPSDS</sequence>
<evidence type="ECO:0000256" key="8">
    <source>
        <dbReference type="ARBA" id="ARBA00023204"/>
    </source>
</evidence>
<evidence type="ECO:0000313" key="12">
    <source>
        <dbReference type="EMBL" id="CAH0380748.1"/>
    </source>
</evidence>
<evidence type="ECO:0000256" key="6">
    <source>
        <dbReference type="ARBA" id="ARBA00022786"/>
    </source>
</evidence>
<protein>
    <recommendedName>
        <fullName evidence="10">Damage-specific DNA-binding protein 2</fullName>
    </recommendedName>
</protein>
<evidence type="ECO:0000256" key="7">
    <source>
        <dbReference type="ARBA" id="ARBA00023125"/>
    </source>
</evidence>
<dbReference type="EMBL" id="OU963862">
    <property type="protein sequence ID" value="CAH0380748.1"/>
    <property type="molecule type" value="Genomic_DNA"/>
</dbReference>
<evidence type="ECO:0000256" key="9">
    <source>
        <dbReference type="ARBA" id="ARBA00023242"/>
    </source>
</evidence>
<comment type="subcellular location">
    <subcellularLocation>
        <location evidence="1">Nucleus</location>
    </subcellularLocation>
</comment>
<keyword evidence="8" id="KW-0234">DNA repair</keyword>
<keyword evidence="4" id="KW-0677">Repeat</keyword>
<keyword evidence="6" id="KW-0833">Ubl conjugation pathway</keyword>
<accession>A0A9P0A078</accession>
<keyword evidence="5" id="KW-0227">DNA damage</keyword>
<feature type="compositionally biased region" description="Acidic residues" evidence="11">
    <location>
        <begin position="448"/>
        <end position="457"/>
    </location>
</feature>
<feature type="compositionally biased region" description="Basic and acidic residues" evidence="11">
    <location>
        <begin position="474"/>
        <end position="499"/>
    </location>
</feature>
<evidence type="ECO:0000313" key="13">
    <source>
        <dbReference type="Proteomes" id="UP001152759"/>
    </source>
</evidence>
<dbReference type="GO" id="GO:0009411">
    <property type="term" value="P:response to UV"/>
    <property type="evidence" value="ECO:0007669"/>
    <property type="project" value="TreeGrafter"/>
</dbReference>
<keyword evidence="3" id="KW-0853">WD repeat</keyword>
<evidence type="ECO:0000256" key="2">
    <source>
        <dbReference type="ARBA" id="ARBA00005434"/>
    </source>
</evidence>
<feature type="compositionally biased region" description="Basic and acidic residues" evidence="11">
    <location>
        <begin position="39"/>
        <end position="53"/>
    </location>
</feature>
<evidence type="ECO:0000256" key="4">
    <source>
        <dbReference type="ARBA" id="ARBA00022737"/>
    </source>
</evidence>
<dbReference type="AlphaFoldDB" id="A0A9P0A078"/>
<dbReference type="InterPro" id="IPR033312">
    <property type="entry name" value="DDB2"/>
</dbReference>
<dbReference type="InterPro" id="IPR036322">
    <property type="entry name" value="WD40_repeat_dom_sf"/>
</dbReference>
<name>A0A9P0A078_BEMTA</name>
<dbReference type="GO" id="GO:0003684">
    <property type="term" value="F:damaged DNA binding"/>
    <property type="evidence" value="ECO:0007669"/>
    <property type="project" value="InterPro"/>
</dbReference>
<dbReference type="KEGG" id="btab:109038745"/>
<evidence type="ECO:0000256" key="5">
    <source>
        <dbReference type="ARBA" id="ARBA00022763"/>
    </source>
</evidence>
<evidence type="ECO:0000256" key="10">
    <source>
        <dbReference type="ARBA" id="ARBA00031670"/>
    </source>
</evidence>
<keyword evidence="7" id="KW-0238">DNA-binding</keyword>
<proteinExistence type="inferred from homology"/>
<evidence type="ECO:0000256" key="1">
    <source>
        <dbReference type="ARBA" id="ARBA00004123"/>
    </source>
</evidence>
<keyword evidence="9" id="KW-0539">Nucleus</keyword>